<reference evidence="1 2" key="1">
    <citation type="journal article" date="2013" name="BMC Genomics">
        <title>The miniature genome of a carnivorous plant Genlisea aurea contains a low number of genes and short non-coding sequences.</title>
        <authorList>
            <person name="Leushkin E.V."/>
            <person name="Sutormin R.A."/>
            <person name="Nabieva E.R."/>
            <person name="Penin A.A."/>
            <person name="Kondrashov A.S."/>
            <person name="Logacheva M.D."/>
        </authorList>
    </citation>
    <scope>NUCLEOTIDE SEQUENCE [LARGE SCALE GENOMIC DNA]</scope>
</reference>
<organism evidence="1 2">
    <name type="scientific">Genlisea aurea</name>
    <dbReference type="NCBI Taxonomy" id="192259"/>
    <lineage>
        <taxon>Eukaryota</taxon>
        <taxon>Viridiplantae</taxon>
        <taxon>Streptophyta</taxon>
        <taxon>Embryophyta</taxon>
        <taxon>Tracheophyta</taxon>
        <taxon>Spermatophyta</taxon>
        <taxon>Magnoliopsida</taxon>
        <taxon>eudicotyledons</taxon>
        <taxon>Gunneridae</taxon>
        <taxon>Pentapetalae</taxon>
        <taxon>asterids</taxon>
        <taxon>lamiids</taxon>
        <taxon>Lamiales</taxon>
        <taxon>Lentibulariaceae</taxon>
        <taxon>Genlisea</taxon>
    </lineage>
</organism>
<keyword evidence="2" id="KW-1185">Reference proteome</keyword>
<dbReference type="Proteomes" id="UP000015453">
    <property type="component" value="Unassembled WGS sequence"/>
</dbReference>
<name>S8BRY7_9LAMI</name>
<evidence type="ECO:0000313" key="1">
    <source>
        <dbReference type="EMBL" id="EPS57184.1"/>
    </source>
</evidence>
<dbReference type="EMBL" id="AUSU01010534">
    <property type="protein sequence ID" value="EPS57184.1"/>
    <property type="molecule type" value="Genomic_DNA"/>
</dbReference>
<proteinExistence type="predicted"/>
<accession>S8BRY7</accession>
<evidence type="ECO:0000313" key="2">
    <source>
        <dbReference type="Proteomes" id="UP000015453"/>
    </source>
</evidence>
<gene>
    <name evidence="1" type="ORF">M569_17637</name>
</gene>
<dbReference type="AlphaFoldDB" id="S8BRY7"/>
<protein>
    <submittedName>
        <fullName evidence="1">Uncharacterized protein</fullName>
    </submittedName>
</protein>
<sequence length="69" mass="8226">MSTEFNTEVSKNTFSVFDEILRKLKKKSSTPSEDSKPSERISKKDFIARRLFQYTKFVFEVHFRIMILS</sequence>
<comment type="caution">
    <text evidence="1">The sequence shown here is derived from an EMBL/GenBank/DDBJ whole genome shotgun (WGS) entry which is preliminary data.</text>
</comment>